<evidence type="ECO:0000256" key="2">
    <source>
        <dbReference type="SAM" id="MobiDB-lite"/>
    </source>
</evidence>
<evidence type="ECO:0000313" key="6">
    <source>
        <dbReference type="Proteomes" id="UP000198614"/>
    </source>
</evidence>
<feature type="region of interest" description="Disordered" evidence="2">
    <location>
        <begin position="41"/>
        <end position="89"/>
    </location>
</feature>
<feature type="domain" description="GH16" evidence="4">
    <location>
        <begin position="63"/>
        <end position="310"/>
    </location>
</feature>
<dbReference type="InterPro" id="IPR013320">
    <property type="entry name" value="ConA-like_dom_sf"/>
</dbReference>
<dbReference type="PANTHER" id="PTHR10963">
    <property type="entry name" value="GLYCOSYL HYDROLASE-RELATED"/>
    <property type="match status" value="1"/>
</dbReference>
<proteinExistence type="inferred from homology"/>
<dbReference type="OrthoDB" id="9809583at2"/>
<name>A0A1G7XFN1_9ACTN</name>
<dbReference type="PANTHER" id="PTHR10963:SF55">
    <property type="entry name" value="GLYCOSIDE HYDROLASE FAMILY 16 PROTEIN"/>
    <property type="match status" value="1"/>
</dbReference>
<organism evidence="5 6">
    <name type="scientific">Streptomyces griseoaurantiacus</name>
    <dbReference type="NCBI Taxonomy" id="68213"/>
    <lineage>
        <taxon>Bacteria</taxon>
        <taxon>Bacillati</taxon>
        <taxon>Actinomycetota</taxon>
        <taxon>Actinomycetes</taxon>
        <taxon>Kitasatosporales</taxon>
        <taxon>Streptomycetaceae</taxon>
        <taxon>Streptomyces</taxon>
        <taxon>Streptomyces aurantiacus group</taxon>
    </lineage>
</organism>
<evidence type="ECO:0000256" key="3">
    <source>
        <dbReference type="SAM" id="SignalP"/>
    </source>
</evidence>
<dbReference type="EMBL" id="FNAX01000031">
    <property type="protein sequence ID" value="SDG82936.1"/>
    <property type="molecule type" value="Genomic_DNA"/>
</dbReference>
<dbReference type="Proteomes" id="UP000198614">
    <property type="component" value="Unassembled WGS sequence"/>
</dbReference>
<dbReference type="Gene3D" id="2.60.120.200">
    <property type="match status" value="1"/>
</dbReference>
<dbReference type="SUPFAM" id="SSF49899">
    <property type="entry name" value="Concanavalin A-like lectins/glucanases"/>
    <property type="match status" value="1"/>
</dbReference>
<evidence type="ECO:0000256" key="1">
    <source>
        <dbReference type="ARBA" id="ARBA00006865"/>
    </source>
</evidence>
<dbReference type="PROSITE" id="PS51257">
    <property type="entry name" value="PROKAR_LIPOPROTEIN"/>
    <property type="match status" value="1"/>
</dbReference>
<evidence type="ECO:0000313" key="5">
    <source>
        <dbReference type="EMBL" id="SDG82936.1"/>
    </source>
</evidence>
<sequence>MHRTRRPTRRPTSRRPRTASRPAAWAAALALLAACAACGDDGDGGRGSGPRAKGEDGRNGWHLTWSDEFKGARGTPPDPHKWVHDTGGEPQWGNEEWQYYTDRTANAALDGKGRLLLTARRDQLPGMADCRYGTCDITSGRLTTKGKFAQAYGKFEARIRVPEGKATLPAFWMMGDNDEEKSWPGNGEIDAMEVAGTEPGTVYGTVHGPGYADEGIGGSHELPEDARYSEDFHTYGVEWTKDRVTWTVDGTVYHRDLRARHDEKHPWVFDHPFYLLLNLAVGGVWTGSVTSSTPLPARMTVDWVRVYERS</sequence>
<feature type="chain" id="PRO_5039111357" evidence="3">
    <location>
        <begin position="40"/>
        <end position="310"/>
    </location>
</feature>
<feature type="compositionally biased region" description="Basic residues" evidence="2">
    <location>
        <begin position="1"/>
        <end position="18"/>
    </location>
</feature>
<reference evidence="5 6" key="1">
    <citation type="submission" date="2016-10" db="EMBL/GenBank/DDBJ databases">
        <authorList>
            <person name="de Groot N.N."/>
        </authorList>
    </citation>
    <scope>NUCLEOTIDE SEQUENCE [LARGE SCALE GENOMIC DNA]</scope>
    <source>
        <strain evidence="5 6">CGMCC 4.1859</strain>
    </source>
</reference>
<accession>A0A1G7XFN1</accession>
<feature type="signal peptide" evidence="3">
    <location>
        <begin position="1"/>
        <end position="39"/>
    </location>
</feature>
<gene>
    <name evidence="5" type="ORF">SAMN05216260_13133</name>
</gene>
<dbReference type="GO" id="GO:0005975">
    <property type="term" value="P:carbohydrate metabolic process"/>
    <property type="evidence" value="ECO:0007669"/>
    <property type="project" value="InterPro"/>
</dbReference>
<feature type="region of interest" description="Disordered" evidence="2">
    <location>
        <begin position="1"/>
        <end position="22"/>
    </location>
</feature>
<dbReference type="CDD" id="cd08023">
    <property type="entry name" value="GH16_laminarinase_like"/>
    <property type="match status" value="1"/>
</dbReference>
<dbReference type="GO" id="GO:0004553">
    <property type="term" value="F:hydrolase activity, hydrolyzing O-glycosyl compounds"/>
    <property type="evidence" value="ECO:0007669"/>
    <property type="project" value="InterPro"/>
</dbReference>
<dbReference type="Pfam" id="PF00722">
    <property type="entry name" value="Glyco_hydro_16"/>
    <property type="match status" value="1"/>
</dbReference>
<dbReference type="AlphaFoldDB" id="A0A1G7XFN1"/>
<feature type="compositionally biased region" description="Basic and acidic residues" evidence="2">
    <location>
        <begin position="52"/>
        <end position="71"/>
    </location>
</feature>
<comment type="similarity">
    <text evidence="1">Belongs to the glycosyl hydrolase 16 family.</text>
</comment>
<feature type="compositionally biased region" description="Basic and acidic residues" evidence="2">
    <location>
        <begin position="78"/>
        <end position="87"/>
    </location>
</feature>
<dbReference type="PROSITE" id="PS51762">
    <property type="entry name" value="GH16_2"/>
    <property type="match status" value="1"/>
</dbReference>
<protein>
    <submittedName>
        <fullName evidence="5">Beta-glucanase, GH16 family</fullName>
    </submittedName>
</protein>
<evidence type="ECO:0000259" key="4">
    <source>
        <dbReference type="PROSITE" id="PS51762"/>
    </source>
</evidence>
<keyword evidence="3" id="KW-0732">Signal</keyword>
<dbReference type="InterPro" id="IPR050546">
    <property type="entry name" value="Glycosyl_Hydrlase_16"/>
</dbReference>
<dbReference type="InterPro" id="IPR000757">
    <property type="entry name" value="Beta-glucanase-like"/>
</dbReference>